<organism evidence="4 5">
    <name type="scientific">Phytophthora infestans</name>
    <name type="common">Potato late blight agent</name>
    <name type="synonym">Botrytis infestans</name>
    <dbReference type="NCBI Taxonomy" id="4787"/>
    <lineage>
        <taxon>Eukaryota</taxon>
        <taxon>Sar</taxon>
        <taxon>Stramenopiles</taxon>
        <taxon>Oomycota</taxon>
        <taxon>Peronosporomycetes</taxon>
        <taxon>Peronosporales</taxon>
        <taxon>Peronosporaceae</taxon>
        <taxon>Phytophthora</taxon>
    </lineage>
</organism>
<feature type="coiled-coil region" evidence="1">
    <location>
        <begin position="343"/>
        <end position="399"/>
    </location>
</feature>
<dbReference type="InterPro" id="IPR041489">
    <property type="entry name" value="PDZ_6"/>
</dbReference>
<sequence>MESDASTTSSSSSDLAASVAKPMAGLVASYILRSMDWKTKRVETEARNEDLMGKAEFSDNSDAECLEQQNGNEETRIEVETEPDAPVVPEDETLEERVDDKKEFQVTYQCLPDVEQQQHETEVVQGLSKRRPMQYMDVLLQTDEYGVGLNVGAERMEDGQVLLVVESFRRLSGKDIGPAEASGKIQKGDILHSIDGEEVCSLQQLHAKLQGRLGKRRKFVLLRFLRPLCGDSDASVTPIVERKSEAVEVNETNCLEAETLLHGNPQVAALVRQLATTNKLLQEQLLASRLKQEEQSIQLDQLHALYARTQAEGLPLFSLSKSIRPFSRKSGSTIDGVEKSTPNKIQTELIEAVNAEYTRLRQEFQLQHMIDKRELEGKYAKKAQELEEATTKKVEMLEQGFRQALHHYTVDGHCTCQCGRATAPGSPDETSDCELLETTAKTKVMGDETWRQILILLRRYDEIKWERIVKLQTGLHVSK</sequence>
<feature type="domain" description="PDZ" evidence="3">
    <location>
        <begin position="137"/>
        <end position="199"/>
    </location>
</feature>
<dbReference type="Proteomes" id="UP000704712">
    <property type="component" value="Unassembled WGS sequence"/>
</dbReference>
<gene>
    <name evidence="4" type="ORF">GN958_ATG20074</name>
</gene>
<comment type="caution">
    <text evidence="4">The sequence shown here is derived from an EMBL/GenBank/DDBJ whole genome shotgun (WGS) entry which is preliminary data.</text>
</comment>
<evidence type="ECO:0000256" key="1">
    <source>
        <dbReference type="SAM" id="Coils"/>
    </source>
</evidence>
<keyword evidence="1" id="KW-0175">Coiled coil</keyword>
<dbReference type="PROSITE" id="PS50106">
    <property type="entry name" value="PDZ"/>
    <property type="match status" value="1"/>
</dbReference>
<evidence type="ECO:0000313" key="4">
    <source>
        <dbReference type="EMBL" id="KAF4130731.1"/>
    </source>
</evidence>
<evidence type="ECO:0000259" key="3">
    <source>
        <dbReference type="PROSITE" id="PS50106"/>
    </source>
</evidence>
<protein>
    <recommendedName>
        <fullName evidence="3">PDZ domain-containing protein</fullName>
    </recommendedName>
</protein>
<proteinExistence type="predicted"/>
<evidence type="ECO:0000256" key="2">
    <source>
        <dbReference type="SAM" id="MobiDB-lite"/>
    </source>
</evidence>
<dbReference type="InterPro" id="IPR036034">
    <property type="entry name" value="PDZ_sf"/>
</dbReference>
<name>A0A8S9TQ63_PHYIN</name>
<feature type="region of interest" description="Disordered" evidence="2">
    <location>
        <begin position="49"/>
        <end position="76"/>
    </location>
</feature>
<dbReference type="Pfam" id="PF17820">
    <property type="entry name" value="PDZ_6"/>
    <property type="match status" value="1"/>
</dbReference>
<reference evidence="4" key="1">
    <citation type="submission" date="2020-03" db="EMBL/GenBank/DDBJ databases">
        <title>Hybrid Assembly of Korean Phytophthora infestans isolates.</title>
        <authorList>
            <person name="Prokchorchik M."/>
            <person name="Lee Y."/>
            <person name="Seo J."/>
            <person name="Cho J.-H."/>
            <person name="Park Y.-E."/>
            <person name="Jang D.-C."/>
            <person name="Im J.-S."/>
            <person name="Choi J.-G."/>
            <person name="Park H.-J."/>
            <person name="Lee G.-B."/>
            <person name="Lee Y.-G."/>
            <person name="Hong S.-Y."/>
            <person name="Cho K."/>
            <person name="Sohn K.H."/>
        </authorList>
    </citation>
    <scope>NUCLEOTIDE SEQUENCE</scope>
    <source>
        <strain evidence="4">KR_2_A2</strain>
    </source>
</reference>
<dbReference type="AlphaFoldDB" id="A0A8S9TQ63"/>
<evidence type="ECO:0000313" key="5">
    <source>
        <dbReference type="Proteomes" id="UP000704712"/>
    </source>
</evidence>
<accession>A0A8S9TQ63</accession>
<dbReference type="EMBL" id="JAACNO010002806">
    <property type="protein sequence ID" value="KAF4130731.1"/>
    <property type="molecule type" value="Genomic_DNA"/>
</dbReference>
<dbReference type="SUPFAM" id="SSF50156">
    <property type="entry name" value="PDZ domain-like"/>
    <property type="match status" value="1"/>
</dbReference>
<dbReference type="InterPro" id="IPR001478">
    <property type="entry name" value="PDZ"/>
</dbReference>